<evidence type="ECO:0000256" key="2">
    <source>
        <dbReference type="SAM" id="SignalP"/>
    </source>
</evidence>
<dbReference type="Proteomes" id="UP000683310">
    <property type="component" value="Chromosome"/>
</dbReference>
<keyword evidence="5" id="KW-1185">Reference proteome</keyword>
<evidence type="ECO:0000313" key="4">
    <source>
        <dbReference type="EMBL" id="QVI20353.1"/>
    </source>
</evidence>
<name>A0ABX8CKA7_9NOCA</name>
<dbReference type="EMBL" id="CP074371">
    <property type="protein sequence ID" value="QVI20353.1"/>
    <property type="molecule type" value="Genomic_DNA"/>
</dbReference>
<gene>
    <name evidence="4" type="ORF">KHQ06_29855</name>
</gene>
<dbReference type="Pfam" id="PF00753">
    <property type="entry name" value="Lactamase_B"/>
    <property type="match status" value="1"/>
</dbReference>
<feature type="domain" description="Metallo-beta-lactamase" evidence="3">
    <location>
        <begin position="39"/>
        <end position="107"/>
    </location>
</feature>
<reference evidence="4 5" key="1">
    <citation type="submission" date="2021-04" db="EMBL/GenBank/DDBJ databases">
        <title>Nocardia tengchongensis.</title>
        <authorList>
            <person name="Zhuang k."/>
            <person name="Ran Y."/>
            <person name="Li W."/>
        </authorList>
    </citation>
    <scope>NUCLEOTIDE SEQUENCE [LARGE SCALE GENOMIC DNA]</scope>
    <source>
        <strain evidence="4 5">CFH S0057</strain>
    </source>
</reference>
<evidence type="ECO:0000313" key="5">
    <source>
        <dbReference type="Proteomes" id="UP000683310"/>
    </source>
</evidence>
<feature type="region of interest" description="Disordered" evidence="1">
    <location>
        <begin position="101"/>
        <end position="127"/>
    </location>
</feature>
<dbReference type="InterPro" id="IPR001279">
    <property type="entry name" value="Metallo-B-lactamas"/>
</dbReference>
<keyword evidence="2" id="KW-0732">Signal</keyword>
<accession>A0ABX8CKA7</accession>
<feature type="signal peptide" evidence="2">
    <location>
        <begin position="1"/>
        <end position="24"/>
    </location>
</feature>
<proteinExistence type="predicted"/>
<organism evidence="4 5">
    <name type="scientific">Nocardia tengchongensis</name>
    <dbReference type="NCBI Taxonomy" id="2055889"/>
    <lineage>
        <taxon>Bacteria</taxon>
        <taxon>Bacillati</taxon>
        <taxon>Actinomycetota</taxon>
        <taxon>Actinomycetes</taxon>
        <taxon>Mycobacteriales</taxon>
        <taxon>Nocardiaceae</taxon>
        <taxon>Nocardia</taxon>
    </lineage>
</organism>
<dbReference type="InterPro" id="IPR036866">
    <property type="entry name" value="RibonucZ/Hydroxyglut_hydro"/>
</dbReference>
<dbReference type="SUPFAM" id="SSF56281">
    <property type="entry name" value="Metallo-hydrolase/oxidoreductase"/>
    <property type="match status" value="1"/>
</dbReference>
<feature type="chain" id="PRO_5045423629" evidence="2">
    <location>
        <begin position="25"/>
        <end position="127"/>
    </location>
</feature>
<protein>
    <submittedName>
        <fullName evidence="4">MBL fold metallo-hydrolase</fullName>
    </submittedName>
</protein>
<evidence type="ECO:0000256" key="1">
    <source>
        <dbReference type="SAM" id="MobiDB-lite"/>
    </source>
</evidence>
<evidence type="ECO:0000259" key="3">
    <source>
        <dbReference type="Pfam" id="PF00753"/>
    </source>
</evidence>
<sequence length="127" mass="13262">MRRLAALLLAALCAASCSSGTARHRDEAPPAVGRFASADPGSVNTYWLQAPQGLVVVDTQRSLTDARAALAAVEATGVPIAAILITHSHPDHVGGVGYSERQQPVPPSMLRHPSTPRCVPTRCTSTT</sequence>
<dbReference type="Gene3D" id="3.60.15.10">
    <property type="entry name" value="Ribonuclease Z/Hydroxyacylglutathione hydrolase-like"/>
    <property type="match status" value="1"/>
</dbReference>